<name>X1I846_9ZZZZ</name>
<evidence type="ECO:0000313" key="1">
    <source>
        <dbReference type="EMBL" id="GAH62279.1"/>
    </source>
</evidence>
<organism evidence="1">
    <name type="scientific">marine sediment metagenome</name>
    <dbReference type="NCBI Taxonomy" id="412755"/>
    <lineage>
        <taxon>unclassified sequences</taxon>
        <taxon>metagenomes</taxon>
        <taxon>ecological metagenomes</taxon>
    </lineage>
</organism>
<dbReference type="EMBL" id="BARU01031565">
    <property type="protein sequence ID" value="GAH62279.1"/>
    <property type="molecule type" value="Genomic_DNA"/>
</dbReference>
<proteinExistence type="predicted"/>
<gene>
    <name evidence="1" type="ORF">S03H2_49911</name>
</gene>
<sequence length="67" mass="8204">MFVEYFYYLKERLPVSITEYMTLMEALEKGLIHNMVEFYYISRSILCKNEHHFDIYDIAFANFFKDA</sequence>
<protein>
    <submittedName>
        <fullName evidence="1">Uncharacterized protein</fullName>
    </submittedName>
</protein>
<accession>X1I846</accession>
<dbReference type="AlphaFoldDB" id="X1I846"/>
<comment type="caution">
    <text evidence="1">The sequence shown here is derived from an EMBL/GenBank/DDBJ whole genome shotgun (WGS) entry which is preliminary data.</text>
</comment>
<feature type="non-terminal residue" evidence="1">
    <location>
        <position position="67"/>
    </location>
</feature>
<reference evidence="1" key="1">
    <citation type="journal article" date="2014" name="Front. Microbiol.">
        <title>High frequency of phylogenetically diverse reductive dehalogenase-homologous genes in deep subseafloor sedimentary metagenomes.</title>
        <authorList>
            <person name="Kawai M."/>
            <person name="Futagami T."/>
            <person name="Toyoda A."/>
            <person name="Takaki Y."/>
            <person name="Nishi S."/>
            <person name="Hori S."/>
            <person name="Arai W."/>
            <person name="Tsubouchi T."/>
            <person name="Morono Y."/>
            <person name="Uchiyama I."/>
            <person name="Ito T."/>
            <person name="Fujiyama A."/>
            <person name="Inagaki F."/>
            <person name="Takami H."/>
        </authorList>
    </citation>
    <scope>NUCLEOTIDE SEQUENCE</scope>
    <source>
        <strain evidence="1">Expedition CK06-06</strain>
    </source>
</reference>